<dbReference type="SUPFAM" id="SSF54211">
    <property type="entry name" value="Ribosomal protein S5 domain 2-like"/>
    <property type="match status" value="1"/>
</dbReference>
<comment type="function">
    <text evidence="6">Catalyzes the phosphorylation of the position 2 hydroxy group of 4-diphosphocytidyl-2C-methyl-D-erythritol.</text>
</comment>
<dbReference type="Proteomes" id="UP000016064">
    <property type="component" value="Unassembled WGS sequence"/>
</dbReference>
<evidence type="ECO:0000256" key="6">
    <source>
        <dbReference type="HAMAP-Rule" id="MF_00061"/>
    </source>
</evidence>
<accession>A0ABP2XED8</accession>
<protein>
    <recommendedName>
        <fullName evidence="1 6">4-diphosphocytidyl-2-C-methyl-D-erythritol kinase</fullName>
        <shortName evidence="6">CMK</shortName>
        <ecNumber evidence="6">2.7.1.148</ecNumber>
    </recommendedName>
    <alternativeName>
        <fullName evidence="6">4-(cytidine-5'-diphospho)-2-C-methyl-D-erythritol kinase</fullName>
    </alternativeName>
</protein>
<dbReference type="InterPro" id="IPR020568">
    <property type="entry name" value="Ribosomal_Su5_D2-typ_SF"/>
</dbReference>
<dbReference type="NCBIfam" id="TIGR00154">
    <property type="entry name" value="ispE"/>
    <property type="match status" value="1"/>
</dbReference>
<dbReference type="Pfam" id="PF00288">
    <property type="entry name" value="GHMP_kinases_N"/>
    <property type="match status" value="1"/>
</dbReference>
<evidence type="ECO:0000256" key="3">
    <source>
        <dbReference type="ARBA" id="ARBA00022741"/>
    </source>
</evidence>
<keyword evidence="2 6" id="KW-0808">Transferase</keyword>
<evidence type="ECO:0000256" key="1">
    <source>
        <dbReference type="ARBA" id="ARBA00017473"/>
    </source>
</evidence>
<comment type="catalytic activity">
    <reaction evidence="6">
        <text>4-CDP-2-C-methyl-D-erythritol + ATP = 4-CDP-2-C-methyl-D-erythritol 2-phosphate + ADP + H(+)</text>
        <dbReference type="Rhea" id="RHEA:18437"/>
        <dbReference type="ChEBI" id="CHEBI:15378"/>
        <dbReference type="ChEBI" id="CHEBI:30616"/>
        <dbReference type="ChEBI" id="CHEBI:57823"/>
        <dbReference type="ChEBI" id="CHEBI:57919"/>
        <dbReference type="ChEBI" id="CHEBI:456216"/>
        <dbReference type="EC" id="2.7.1.148"/>
    </reaction>
</comment>
<comment type="similarity">
    <text evidence="6">Belongs to the GHMP kinase family. IspE subfamily.</text>
</comment>
<dbReference type="RefSeq" id="WP_020370518.1">
    <property type="nucleotide sequence ID" value="NZ_APJW01000003.1"/>
</dbReference>
<keyword evidence="6" id="KW-0414">Isoprene biosynthesis</keyword>
<dbReference type="PANTHER" id="PTHR43527:SF2">
    <property type="entry name" value="4-DIPHOSPHOCYTIDYL-2-C-METHYL-D-ERYTHRITOL KINASE, CHLOROPLASTIC"/>
    <property type="match status" value="1"/>
</dbReference>
<keyword evidence="4 6" id="KW-0418">Kinase</keyword>
<reference evidence="8 9" key="1">
    <citation type="submission" date="2013-07" db="EMBL/GenBank/DDBJ databases">
        <title>Isolation of a new Chlamydia species from the feral Sacred Ibis (Threskiornis aethiopicus): Chlamydia ibidis.</title>
        <authorList>
            <person name="Vorimore F."/>
            <person name="Hsia R.-C."/>
            <person name="Huot-Creasy H."/>
            <person name="Bastian S."/>
            <person name="Deruyter L."/>
            <person name="Passet A."/>
            <person name="Sachse K."/>
            <person name="Bavoil P."/>
            <person name="Myers G."/>
            <person name="Laroucau K."/>
        </authorList>
    </citation>
    <scope>NUCLEOTIDE SEQUENCE [LARGE SCALE GENOMIC DNA]</scope>
    <source>
        <strain evidence="8 9">10-1398/6</strain>
    </source>
</reference>
<feature type="active site" evidence="6">
    <location>
        <position position="131"/>
    </location>
</feature>
<dbReference type="EMBL" id="APJW01000003">
    <property type="protein sequence ID" value="EQM62464.1"/>
    <property type="molecule type" value="Genomic_DNA"/>
</dbReference>
<evidence type="ECO:0000256" key="5">
    <source>
        <dbReference type="ARBA" id="ARBA00022840"/>
    </source>
</evidence>
<evidence type="ECO:0000259" key="7">
    <source>
        <dbReference type="Pfam" id="PF00288"/>
    </source>
</evidence>
<keyword evidence="5 6" id="KW-0067">ATP-binding</keyword>
<comment type="caution">
    <text evidence="8">The sequence shown here is derived from an EMBL/GenBank/DDBJ whole genome shotgun (WGS) entry which is preliminary data.</text>
</comment>
<dbReference type="PIRSF" id="PIRSF010376">
    <property type="entry name" value="IspE"/>
    <property type="match status" value="1"/>
</dbReference>
<dbReference type="HAMAP" id="MF_00061">
    <property type="entry name" value="IspE"/>
    <property type="match status" value="1"/>
</dbReference>
<dbReference type="EC" id="2.7.1.148" evidence="6"/>
<proteinExistence type="inferred from homology"/>
<dbReference type="Gene3D" id="3.30.230.10">
    <property type="match status" value="1"/>
</dbReference>
<evidence type="ECO:0000313" key="8">
    <source>
        <dbReference type="EMBL" id="EQM62464.1"/>
    </source>
</evidence>
<name>A0ABP2XED8_9CHLA</name>
<dbReference type="InterPro" id="IPR004424">
    <property type="entry name" value="IspE"/>
</dbReference>
<organism evidence="8 9">
    <name type="scientific">Chlamydia ibidis 10-1398/6</name>
    <dbReference type="NCBI Taxonomy" id="1046581"/>
    <lineage>
        <taxon>Bacteria</taxon>
        <taxon>Pseudomonadati</taxon>
        <taxon>Chlamydiota</taxon>
        <taxon>Chlamydiia</taxon>
        <taxon>Chlamydiales</taxon>
        <taxon>Chlamydiaceae</taxon>
        <taxon>Chlamydia/Chlamydophila group</taxon>
        <taxon>Chlamydia</taxon>
    </lineage>
</organism>
<evidence type="ECO:0000256" key="4">
    <source>
        <dbReference type="ARBA" id="ARBA00022777"/>
    </source>
</evidence>
<keyword evidence="9" id="KW-1185">Reference proteome</keyword>
<keyword evidence="3 6" id="KW-0547">Nucleotide-binding</keyword>
<dbReference type="SUPFAM" id="SSF55060">
    <property type="entry name" value="GHMP Kinase, C-terminal domain"/>
    <property type="match status" value="1"/>
</dbReference>
<dbReference type="GO" id="GO:0050515">
    <property type="term" value="F:4-(cytidine 5'-diphospho)-2-C-methyl-D-erythritol kinase activity"/>
    <property type="evidence" value="ECO:0007669"/>
    <property type="project" value="UniProtKB-EC"/>
</dbReference>
<dbReference type="InterPro" id="IPR014721">
    <property type="entry name" value="Ribsml_uS5_D2-typ_fold_subgr"/>
</dbReference>
<feature type="active site" evidence="6">
    <location>
        <position position="8"/>
    </location>
</feature>
<feature type="binding site" evidence="6">
    <location>
        <begin position="89"/>
        <end position="99"/>
    </location>
    <ligand>
        <name>ATP</name>
        <dbReference type="ChEBI" id="CHEBI:30616"/>
    </ligand>
</feature>
<dbReference type="InterPro" id="IPR006204">
    <property type="entry name" value="GHMP_kinase_N_dom"/>
</dbReference>
<evidence type="ECO:0000256" key="2">
    <source>
        <dbReference type="ARBA" id="ARBA00022679"/>
    </source>
</evidence>
<sequence length="290" mass="32339">MEFFSPAKLNLFLKVFGKKSNGFHEIITRYQTINFGDTLSLSLGDIDRLMSNLPALENSDNLIWKSLKLFRQVTGITTPVVWQLYKRIPLGAGLGGGSSNAATALFALNSLFKTNLSVDVLQDLGKSIGMDVPLFFSSGSSIGIGQGDHILPNSVQLEEENYVLYFSKEGVNTKLAFSQLLPSDYAGNVKDAMFYSGDNDLEKSVFRFRPDLKAKKEELERIWSPFHSYVMMSGTGATLFVRYPKKLEEDLITRKTISKIIQKTQGILANAIHRTNPCWYIGHSKSATCK</sequence>
<comment type="pathway">
    <text evidence="6">Isoprenoid biosynthesis; isopentenyl diphosphate biosynthesis via DXP pathway; isopentenyl diphosphate from 1-deoxy-D-xylulose 5-phosphate: step 3/6.</text>
</comment>
<dbReference type="PANTHER" id="PTHR43527">
    <property type="entry name" value="4-DIPHOSPHOCYTIDYL-2-C-METHYL-D-ERYTHRITOL KINASE, CHLOROPLASTIC"/>
    <property type="match status" value="1"/>
</dbReference>
<feature type="domain" description="GHMP kinase N-terminal" evidence="7">
    <location>
        <begin position="61"/>
        <end position="138"/>
    </location>
</feature>
<gene>
    <name evidence="6 8" type="primary">ispE</name>
    <name evidence="8" type="ORF">H359_0910</name>
</gene>
<evidence type="ECO:0000313" key="9">
    <source>
        <dbReference type="Proteomes" id="UP000016064"/>
    </source>
</evidence>
<dbReference type="InterPro" id="IPR036554">
    <property type="entry name" value="GHMP_kinase_C_sf"/>
</dbReference>
<dbReference type="Gene3D" id="3.30.70.890">
    <property type="entry name" value="GHMP kinase, C-terminal domain"/>
    <property type="match status" value="1"/>
</dbReference>